<dbReference type="GO" id="GO:0019062">
    <property type="term" value="P:virion attachment to host cell"/>
    <property type="evidence" value="ECO:0007669"/>
    <property type="project" value="UniProtKB-KW"/>
</dbReference>
<dbReference type="GeneID" id="80545223"/>
<keyword evidence="37" id="KW-1185">Reference proteome</keyword>
<dbReference type="GO" id="GO:0006508">
    <property type="term" value="P:proteolysis"/>
    <property type="evidence" value="ECO:0007669"/>
    <property type="project" value="UniProtKB-KW"/>
</dbReference>
<dbReference type="Gene3D" id="2.40.10.10">
    <property type="entry name" value="Trypsin-like serine proteases"/>
    <property type="match status" value="1"/>
</dbReference>
<dbReference type="InterPro" id="IPR033703">
    <property type="entry name" value="Rhv-like"/>
</dbReference>
<feature type="domain" description="RdRp catalytic" evidence="33">
    <location>
        <begin position="2061"/>
        <end position="2175"/>
    </location>
</feature>
<evidence type="ECO:0000256" key="20">
    <source>
        <dbReference type="ARBA" id="ARBA00022807"/>
    </source>
</evidence>
<dbReference type="Proteomes" id="UP000309007">
    <property type="component" value="Segment"/>
</dbReference>
<evidence type="ECO:0000256" key="6">
    <source>
        <dbReference type="ARBA" id="ARBA00022488"/>
    </source>
</evidence>
<evidence type="ECO:0000256" key="7">
    <source>
        <dbReference type="ARBA" id="ARBA00022520"/>
    </source>
</evidence>
<keyword evidence="12" id="KW-0808">Transferase</keyword>
<dbReference type="InterPro" id="IPR044067">
    <property type="entry name" value="PCV_3C_PRO"/>
</dbReference>
<evidence type="ECO:0000256" key="19">
    <source>
        <dbReference type="ARBA" id="ARBA00022806"/>
    </source>
</evidence>
<dbReference type="PROSITE" id="PS50507">
    <property type="entry name" value="RDRP_SSRNA_POS"/>
    <property type="match status" value="1"/>
</dbReference>
<keyword evidence="5" id="KW-0696">RNA-directed RNA polymerase</keyword>
<dbReference type="PROSITE" id="PS51218">
    <property type="entry name" value="SF3_HELICASE_2"/>
    <property type="match status" value="1"/>
</dbReference>
<evidence type="ECO:0000256" key="11">
    <source>
        <dbReference type="ARBA" id="ARBA00022670"/>
    </source>
</evidence>
<keyword evidence="31" id="KW-0407">Ion channel</keyword>
<dbReference type="SUPFAM" id="SSF52540">
    <property type="entry name" value="P-loop containing nucleoside triphosphate hydrolases"/>
    <property type="match status" value="1"/>
</dbReference>
<protein>
    <recommendedName>
        <fullName evidence="3">Genome polyprotein</fullName>
    </recommendedName>
</protein>
<dbReference type="GO" id="GO:0046718">
    <property type="term" value="P:symbiont entry into host cell"/>
    <property type="evidence" value="ECO:0007669"/>
    <property type="project" value="UniProtKB-KW"/>
</dbReference>
<dbReference type="Pfam" id="PF00073">
    <property type="entry name" value="Rhv"/>
    <property type="match status" value="2"/>
</dbReference>
<dbReference type="InterPro" id="IPR001676">
    <property type="entry name" value="Picornavirus_capsid"/>
</dbReference>
<keyword evidence="9" id="KW-0167">Capsid protein</keyword>
<dbReference type="InterPro" id="IPR043128">
    <property type="entry name" value="Rev_trsase/Diguanyl_cyclase"/>
</dbReference>
<organism evidence="36 37">
    <name type="scientific">Ovine picornavirus</name>
    <dbReference type="NCBI Taxonomy" id="2509152"/>
    <lineage>
        <taxon>Viruses</taxon>
        <taxon>Riboviria</taxon>
        <taxon>Orthornavirae</taxon>
        <taxon>Pisuviricota</taxon>
        <taxon>Pisoniviricetes</taxon>
        <taxon>Picornavirales</taxon>
        <taxon>Picornaviridae</taxon>
    </lineage>
</organism>
<dbReference type="InterPro" id="IPR000199">
    <property type="entry name" value="Peptidase_C3A/C3B_picornavir"/>
</dbReference>
<evidence type="ECO:0000256" key="29">
    <source>
        <dbReference type="ARBA" id="ARBA00023288"/>
    </source>
</evidence>
<keyword evidence="10" id="KW-0945">Host-virus interaction</keyword>
<dbReference type="InterPro" id="IPR043502">
    <property type="entry name" value="DNA/RNA_pol_sf"/>
</dbReference>
<comment type="function">
    <text evidence="32">Forms an icosahedral capsid of pseudo T=3 symmetry with capsid proteins VP2 and VP3. The capsid is 300 Angstroms in diameter, composed of 60 copies of each capsid protein and enclosing the viral positive strand RNA genome.</text>
</comment>
<evidence type="ECO:0000313" key="37">
    <source>
        <dbReference type="Proteomes" id="UP000309007"/>
    </source>
</evidence>
<dbReference type="InterPro" id="IPR036203">
    <property type="entry name" value="P3A_soluble_dom"/>
</dbReference>
<evidence type="ECO:0000256" key="32">
    <source>
        <dbReference type="ARBA" id="ARBA00045131"/>
    </source>
</evidence>
<dbReference type="InterPro" id="IPR043504">
    <property type="entry name" value="Peptidase_S1_PA_chymotrypsin"/>
</dbReference>
<evidence type="ECO:0000256" key="18">
    <source>
        <dbReference type="ARBA" id="ARBA00022804"/>
    </source>
</evidence>
<dbReference type="SUPFAM" id="SSF50494">
    <property type="entry name" value="Trypsin-like serine proteases"/>
    <property type="match status" value="2"/>
</dbReference>
<evidence type="ECO:0000256" key="15">
    <source>
        <dbReference type="ARBA" id="ARBA00022707"/>
    </source>
</evidence>
<reference evidence="36 37" key="1">
    <citation type="submission" date="2019-02" db="EMBL/GenBank/DDBJ databases">
        <authorList>
            <consortium name="IVD NGS Lab"/>
        </authorList>
    </citation>
    <scope>NUCLEOTIDE SEQUENCE [LARGE SCALE GENOMIC DNA]</scope>
    <source>
        <strain evidence="36">NA</strain>
    </source>
</reference>
<evidence type="ECO:0000256" key="30">
    <source>
        <dbReference type="ARBA" id="ARBA00023296"/>
    </source>
</evidence>
<keyword evidence="26" id="KW-0406">Ion transport</keyword>
<keyword evidence="25" id="KW-1182">Viral ion channel</keyword>
<keyword evidence="4" id="KW-0813">Transport</keyword>
<dbReference type="GO" id="GO:0044162">
    <property type="term" value="C:host cell cytoplasmic vesicle membrane"/>
    <property type="evidence" value="ECO:0007669"/>
    <property type="project" value="UniProtKB-SubCell"/>
</dbReference>
<evidence type="ECO:0000256" key="22">
    <source>
        <dbReference type="ARBA" id="ARBA00022844"/>
    </source>
</evidence>
<evidence type="ECO:0000256" key="3">
    <source>
        <dbReference type="ARBA" id="ARBA00020107"/>
    </source>
</evidence>
<dbReference type="GO" id="GO:0004197">
    <property type="term" value="F:cysteine-type endopeptidase activity"/>
    <property type="evidence" value="ECO:0007669"/>
    <property type="project" value="InterPro"/>
</dbReference>
<evidence type="ECO:0000256" key="10">
    <source>
        <dbReference type="ARBA" id="ARBA00022581"/>
    </source>
</evidence>
<dbReference type="Gene3D" id="1.20.960.20">
    <property type="match status" value="1"/>
</dbReference>
<dbReference type="GO" id="GO:0034220">
    <property type="term" value="P:monoatomic ion transmembrane transport"/>
    <property type="evidence" value="ECO:0007669"/>
    <property type="project" value="UniProtKB-KW"/>
</dbReference>
<dbReference type="Pfam" id="PF00680">
    <property type="entry name" value="RdRP_1"/>
    <property type="match status" value="1"/>
</dbReference>
<keyword evidence="27" id="KW-0472">Membrane</keyword>
<evidence type="ECO:0000256" key="28">
    <source>
        <dbReference type="ARBA" id="ARBA00023200"/>
    </source>
</evidence>
<keyword evidence="22" id="KW-0946">Virion</keyword>
<evidence type="ECO:0000313" key="36">
    <source>
        <dbReference type="EMBL" id="VFH35710.1"/>
    </source>
</evidence>
<dbReference type="InterPro" id="IPR027417">
    <property type="entry name" value="P-loop_NTPase"/>
</dbReference>
<keyword evidence="30" id="KW-1160">Virus entry into host cell</keyword>
<keyword evidence="14" id="KW-1143">T=pseudo3 icosahedral capsid protein</keyword>
<evidence type="ECO:0000256" key="16">
    <source>
        <dbReference type="ARBA" id="ARBA00022741"/>
    </source>
</evidence>
<keyword evidence="18" id="KW-1161">Viral attachment to host cell</keyword>
<evidence type="ECO:0000256" key="24">
    <source>
        <dbReference type="ARBA" id="ARBA00022953"/>
    </source>
</evidence>
<evidence type="ECO:0000256" key="14">
    <source>
        <dbReference type="ARBA" id="ARBA00022706"/>
    </source>
</evidence>
<dbReference type="InterPro" id="IPR007094">
    <property type="entry name" value="RNA-dir_pol_PSvirus"/>
</dbReference>
<dbReference type="KEGG" id="vg:80545223"/>
<dbReference type="GO" id="GO:0005198">
    <property type="term" value="F:structural molecule activity"/>
    <property type="evidence" value="ECO:0007669"/>
    <property type="project" value="InterPro"/>
</dbReference>
<evidence type="ECO:0000256" key="1">
    <source>
        <dbReference type="ARBA" id="ARBA00004295"/>
    </source>
</evidence>
<dbReference type="Pfam" id="PF22663">
    <property type="entry name" value="Rhv_5"/>
    <property type="match status" value="1"/>
</dbReference>
<keyword evidence="21" id="KW-0067">ATP-binding</keyword>
<keyword evidence="7" id="KW-0191">Covalent protein-RNA linkage</keyword>
<dbReference type="RefSeq" id="YP_010806264.1">
    <property type="nucleotide sequence ID" value="NC_077220.1"/>
</dbReference>
<dbReference type="Gene3D" id="3.30.70.270">
    <property type="match status" value="1"/>
</dbReference>
<name>A0A484HNJ6_9PICO</name>
<dbReference type="GO" id="GO:0003723">
    <property type="term" value="F:RNA binding"/>
    <property type="evidence" value="ECO:0007669"/>
    <property type="project" value="InterPro"/>
</dbReference>
<evidence type="ECO:0000256" key="23">
    <source>
        <dbReference type="ARBA" id="ARBA00022870"/>
    </source>
</evidence>
<evidence type="ECO:0000259" key="34">
    <source>
        <dbReference type="PROSITE" id="PS51218"/>
    </source>
</evidence>
<evidence type="ECO:0000256" key="4">
    <source>
        <dbReference type="ARBA" id="ARBA00022448"/>
    </source>
</evidence>
<evidence type="ECO:0000256" key="5">
    <source>
        <dbReference type="ARBA" id="ARBA00022484"/>
    </source>
</evidence>
<dbReference type="InterPro" id="IPR009003">
    <property type="entry name" value="Peptidase_S1_PA"/>
</dbReference>
<keyword evidence="13" id="KW-0548">Nucleotidyltransferase</keyword>
<dbReference type="InterPro" id="IPR014759">
    <property type="entry name" value="Helicase_SF3_ssRNA_vir"/>
</dbReference>
<dbReference type="InterPro" id="IPR014838">
    <property type="entry name" value="P3A"/>
</dbReference>
<dbReference type="GO" id="GO:0005524">
    <property type="term" value="F:ATP binding"/>
    <property type="evidence" value="ECO:0007669"/>
    <property type="project" value="UniProtKB-KW"/>
</dbReference>
<feature type="domain" description="Peptidase C3" evidence="35">
    <location>
        <begin position="1648"/>
        <end position="1825"/>
    </location>
</feature>
<dbReference type="Gene3D" id="6.10.20.20">
    <property type="entry name" value="Poliovirus 3A protein-like"/>
    <property type="match status" value="1"/>
</dbReference>
<comment type="subcellular location">
    <subcellularLocation>
        <location evidence="1">Host cytoplasmic vesicle membrane</location>
        <topology evidence="1">Peripheral membrane protein</topology>
        <orientation evidence="1">Cytoplasmic side</orientation>
    </subcellularLocation>
    <subcellularLocation>
        <location evidence="2">Virion</location>
    </subcellularLocation>
</comment>
<dbReference type="CDD" id="cd00205">
    <property type="entry name" value="rhv_like"/>
    <property type="match status" value="3"/>
</dbReference>
<evidence type="ECO:0000256" key="2">
    <source>
        <dbReference type="ARBA" id="ARBA00004328"/>
    </source>
</evidence>
<keyword evidence="23" id="KW-1043">Host membrane</keyword>
<keyword evidence="15" id="KW-0519">Myristate</keyword>
<dbReference type="InterPro" id="IPR000605">
    <property type="entry name" value="Helicase_SF3_ssDNA/RNA_vir"/>
</dbReference>
<evidence type="ECO:0000256" key="13">
    <source>
        <dbReference type="ARBA" id="ARBA00022695"/>
    </source>
</evidence>
<dbReference type="PROSITE" id="PS51874">
    <property type="entry name" value="PCV_3C_PRO"/>
    <property type="match status" value="1"/>
</dbReference>
<dbReference type="Gene3D" id="4.10.880.10">
    <property type="entry name" value="Poliovirus 3D polymerase Domain 1 (Nucleotidyltransferase)"/>
    <property type="match status" value="1"/>
</dbReference>
<dbReference type="GO" id="GO:0039694">
    <property type="term" value="P:viral RNA genome replication"/>
    <property type="evidence" value="ECO:0007669"/>
    <property type="project" value="InterPro"/>
</dbReference>
<dbReference type="InterPro" id="IPR001205">
    <property type="entry name" value="RNA-dir_pol_C"/>
</dbReference>
<dbReference type="SUPFAM" id="SSF56672">
    <property type="entry name" value="DNA/RNA polymerases"/>
    <property type="match status" value="1"/>
</dbReference>
<dbReference type="GO" id="GO:0006351">
    <property type="term" value="P:DNA-templated transcription"/>
    <property type="evidence" value="ECO:0007669"/>
    <property type="project" value="InterPro"/>
</dbReference>
<evidence type="ECO:0000259" key="35">
    <source>
        <dbReference type="PROSITE" id="PS51874"/>
    </source>
</evidence>
<keyword evidence="19" id="KW-0347">Helicase</keyword>
<evidence type="ECO:0000256" key="12">
    <source>
        <dbReference type="ARBA" id="ARBA00022679"/>
    </source>
</evidence>
<keyword evidence="24" id="KW-0693">Viral RNA replication</keyword>
<dbReference type="Gene3D" id="2.60.120.20">
    <property type="match status" value="3"/>
</dbReference>
<evidence type="ECO:0000259" key="33">
    <source>
        <dbReference type="PROSITE" id="PS50507"/>
    </source>
</evidence>
<dbReference type="GO" id="GO:0019028">
    <property type="term" value="C:viral capsid"/>
    <property type="evidence" value="ECO:0007669"/>
    <property type="project" value="UniProtKB-KW"/>
</dbReference>
<sequence length="2294" mass="256731" precursor="true">MAVLSVCCAPCFEIFPITNRKIKCHIRYYVKTVSGTASLVYTHYVPFSNNIRVKRKCNTGVSQSRQSSGNRTENLSADNGAQITTVNYYGAYYAGAKGEASLQMDPEKFTKPIVELANGPALKSPSIEECGYSDRIIQLTAGNSTITTQEAAKAIVAYGEWPADQQYNKGQAVDKMTKPGPSVERFYTLESFQWTSNFKGRAYRLPGCLTDIGMFGQNCQYHYLLNTGYAIHVQVNATKFHAGMLYVGVIPECQVSAEPQDIMELQDEPFFAQYPLHQLPIFPHQFINLRTNNSATIIVPYINCNPSDSPLAHNNLTLVIAQVTSLSYGTGAASYVPITVTIGPLNTSFSGIRNAVFAQGVPTFSVPGSGQFVTTLKNDGYPVIPFFEQVKDVHIPGRVRNLMEVCAIDTFCAAGEASQPYFNLNVGDYNENPIKTWDMSLLSTLFSTTYLGRCAKFFSQYRGSIKITFTMCGTALTTGKLLLAYTPPGGDAPAKRSDAMLGTHMIWDIGLQSSVTFIIPYISATQYRFANVSNNVLSYCGYITVFMQTAIVTPPSTGTIVPITVMASACDDMEFRLATDNAYYQGINDDLTALIENKIQTVLQSVNAPASSSNSLPSTLAIQEGDAVALTATETGASSSTQPGQVMETRKIPLTFSKLETSIESFLSRYSLFFQGEINTNSAGNGYVRVPLWVNQNESTQLAVRTKYRMFTYLKMHFDVVIIITLKEGARAQNLIVTSTQPYTFQAIFCPAGAPTPSRWDSPEWVVPTTPSCYFKTTDPPASMRLPFMSPSFAYPIFYDGYSNFETETNQYGLFPGNNIGDIFIKCLTKHNVTDSVAGKFDVKCFARPLDIQAWCPRPIVTLKETVNVTASRGRIEAVSHETGHTITPRVGDMGVDVRVQTGPKKSRARPHIRNNPPPFHKKYPVFRHAHDPDVSFHGIPITKDIIAIPYHLSFDALYMDDVYCDYQVYYSSLNYDIVLIKCKHDYEPVRLIPPSGYMWSSCYTGLFSKTYRFTKYKDLPMCIFNENAYVEEHTQYGMVECNIPIPSGWCGSPLYNSSGVIGMATGTDDEWSTFTVLLEVPAVVGLVTVEEQGITDMTAQLFSTLGSAFGKSAVESAAAAFKENVDTSAYTNETIKSVINLLVKAITVTVMIAKSEDKIATAVGLGVLLGTDLLVGSPFDWLRKKVSNLLNIKVAQEQGFVDWLKDFNVVCSSMKWIDWIGEKIMSFIDWIKSLLEKDPEKEQFLQDVKLLPDLLAKFDKMVRNPYRISNLEKEKLCDSVINLKMRADRYGVIRNFATQQLMDKYNKAVSMKASMNRKRFEPIAVLIHGSPGSGKSLTTIAIGKVLSKYLGAEEPYSLPPDPKYFDGYEQQPVVIMDDVAQNPDGEDLKLFCQMVSTTTFHVPMADLPDKGKTFISDFVLASTNCAGDLTPPTVREPLAIKRRFFLDLDIEVKDEYKINGRLDASKALQSDGKKCANFKNSCPLFNGGAVIFKDRITQIRYNMDNLITKLLQEHEIRSKCLSQLDKMLAFEQGLPKFDFVVDKIEPKPCPKEVMDLIRAVPNEEVIKYCADQGWLLEPDDKIQIVREEVNSSLREAAFILSILASLAGLAMFVYFVFKNFAAQQGAYSDMPVNKQPKPPIKRLVVQQGATEFEASLLKRSLFKTTTERGKFTGLGLYDKFMVLPSHACPTSTVTFEGKTYKVTEMQNLCNDAGQLEITVVKIDRPVNFRDIRNFLPDHFSSVKCNLLVNSDMFPDTVLDVGRVSMFGYLNLSYRSVYNTCTYMYPTRIGQCGGVLVSDSNKIVAIHIGGDGCNGYGAILTRRMFASVQGHITEVKKTDMPVNINTKTSYKPSVFYNVFEGEKQPAVLHGKDPRLSENVNFDQDLFSKYLGAKIEKEDLQISENMEIAVKHYASRIKVILPENYRDPMGLTEVIYGTEGLDGIDLTTSAGYPYVQKGIKKRDLIPEKGQPLDRLMEALDLNGYDLPFITYLKDELRPKEKVEFGKTRLIECASLNDTIRMKRKFGHIFSAFHRNPGIVSGSAVGCDPDVDWSLFYAQFGGEPLIAFDYKNFDGSLHKVWFKCLIRFFQELGFDNLDELKHICDSVHIYKNFEYKVQGGMPSGTSGTSIFNSIINNIIIRTLVLDVYKGIDLDFLKILCYGDDLIVTYPFQLDAGYIADKGLEYGLVMTPPDKSKDFNQITWDDVTFLKRKFVPDQEFPFLIHPVYDIKNVEESARWCKSAANTQEHILSLCQLAWHSGKEVYDKFLEKITSVPVGRALYLPPYEVLRQNWLDKF</sequence>
<keyword evidence="29" id="KW-0449">Lipoprotein</keyword>
<keyword evidence="28" id="KW-1035">Host cytoplasm</keyword>
<keyword evidence="8" id="KW-0597">Phosphoprotein</keyword>
<dbReference type="InterPro" id="IPR029053">
    <property type="entry name" value="Viral_coat"/>
</dbReference>
<evidence type="ECO:0000256" key="17">
    <source>
        <dbReference type="ARBA" id="ARBA00022801"/>
    </source>
</evidence>
<evidence type="ECO:0000256" key="21">
    <source>
        <dbReference type="ARBA" id="ARBA00022840"/>
    </source>
</evidence>
<keyword evidence="20" id="KW-0788">Thiol protease</keyword>
<keyword evidence="17" id="KW-0378">Hydrolase</keyword>
<accession>A0A484HNJ6</accession>
<feature type="domain" description="SF3 helicase" evidence="34">
    <location>
        <begin position="1303"/>
        <end position="1464"/>
    </location>
</feature>
<dbReference type="SUPFAM" id="SSF88633">
    <property type="entry name" value="Positive stranded ssRNA viruses"/>
    <property type="match status" value="2"/>
</dbReference>
<dbReference type="EMBL" id="LR216006">
    <property type="protein sequence ID" value="VFH35710.1"/>
    <property type="molecule type" value="Genomic_RNA"/>
</dbReference>
<dbReference type="Gene3D" id="2.40.10.120">
    <property type="match status" value="1"/>
</dbReference>
<dbReference type="Pfam" id="PF01552">
    <property type="entry name" value="Pico_P2B"/>
    <property type="match status" value="1"/>
</dbReference>
<evidence type="ECO:0000256" key="27">
    <source>
        <dbReference type="ARBA" id="ARBA00023136"/>
    </source>
</evidence>
<evidence type="ECO:0000256" key="31">
    <source>
        <dbReference type="ARBA" id="ARBA00023303"/>
    </source>
</evidence>
<proteinExistence type="predicted"/>
<dbReference type="GO" id="GO:0003724">
    <property type="term" value="F:RNA helicase activity"/>
    <property type="evidence" value="ECO:0007669"/>
    <property type="project" value="InterPro"/>
</dbReference>
<evidence type="ECO:0000256" key="25">
    <source>
        <dbReference type="ARBA" id="ARBA00023039"/>
    </source>
</evidence>
<dbReference type="Pfam" id="PF08727">
    <property type="entry name" value="P3A"/>
    <property type="match status" value="1"/>
</dbReference>
<evidence type="ECO:0000256" key="9">
    <source>
        <dbReference type="ARBA" id="ARBA00022561"/>
    </source>
</evidence>
<dbReference type="Pfam" id="PF00910">
    <property type="entry name" value="RNA_helicase"/>
    <property type="match status" value="1"/>
</dbReference>
<evidence type="ECO:0000256" key="26">
    <source>
        <dbReference type="ARBA" id="ARBA00023065"/>
    </source>
</evidence>
<keyword evidence="11" id="KW-0645">Protease</keyword>
<evidence type="ECO:0000256" key="8">
    <source>
        <dbReference type="ARBA" id="ARBA00022553"/>
    </source>
</evidence>
<dbReference type="SUPFAM" id="SSF89043">
    <property type="entry name" value="Soluble domain of poliovirus core protein 3a"/>
    <property type="match status" value="1"/>
</dbReference>
<dbReference type="GO" id="GO:0017111">
    <property type="term" value="F:ribonucleoside triphosphate phosphatase activity"/>
    <property type="evidence" value="ECO:0007669"/>
    <property type="project" value="InterPro"/>
</dbReference>
<dbReference type="InterPro" id="IPR059138">
    <property type="entry name" value="Pico_VP1"/>
</dbReference>
<dbReference type="InterPro" id="IPR002527">
    <property type="entry name" value="Pico_P2B"/>
</dbReference>
<dbReference type="GO" id="GO:0015267">
    <property type="term" value="F:channel activity"/>
    <property type="evidence" value="ECO:0007669"/>
    <property type="project" value="UniProtKB-KW"/>
</dbReference>
<dbReference type="Pfam" id="PF00548">
    <property type="entry name" value="Peptidase_C3"/>
    <property type="match status" value="1"/>
</dbReference>
<keyword evidence="6" id="KW-1036">Host cytoplasmic vesicle</keyword>
<keyword evidence="16" id="KW-0547">Nucleotide-binding</keyword>
<dbReference type="GO" id="GO:0003968">
    <property type="term" value="F:RNA-directed RNA polymerase activity"/>
    <property type="evidence" value="ECO:0007669"/>
    <property type="project" value="UniProtKB-KW"/>
</dbReference>